<feature type="compositionally biased region" description="Low complexity" evidence="1">
    <location>
        <begin position="68"/>
        <end position="79"/>
    </location>
</feature>
<name>A0ABQ9CPJ1_9PASS</name>
<organism evidence="2 3">
    <name type="scientific">Willisornis vidua</name>
    <name type="common">Xingu scale-backed antbird</name>
    <dbReference type="NCBI Taxonomy" id="1566151"/>
    <lineage>
        <taxon>Eukaryota</taxon>
        <taxon>Metazoa</taxon>
        <taxon>Chordata</taxon>
        <taxon>Craniata</taxon>
        <taxon>Vertebrata</taxon>
        <taxon>Euteleostomi</taxon>
        <taxon>Archelosauria</taxon>
        <taxon>Archosauria</taxon>
        <taxon>Dinosauria</taxon>
        <taxon>Saurischia</taxon>
        <taxon>Theropoda</taxon>
        <taxon>Coelurosauria</taxon>
        <taxon>Aves</taxon>
        <taxon>Neognathae</taxon>
        <taxon>Neoaves</taxon>
        <taxon>Telluraves</taxon>
        <taxon>Australaves</taxon>
        <taxon>Passeriformes</taxon>
        <taxon>Thamnophilidae</taxon>
        <taxon>Willisornis</taxon>
    </lineage>
</organism>
<reference evidence="2" key="1">
    <citation type="submission" date="2019-10" db="EMBL/GenBank/DDBJ databases">
        <authorList>
            <person name="Soares A.E.R."/>
            <person name="Aleixo A."/>
            <person name="Schneider P."/>
            <person name="Miyaki C.Y."/>
            <person name="Schneider M.P."/>
            <person name="Mello C."/>
            <person name="Vasconcelos A.T.R."/>
        </authorList>
    </citation>
    <scope>NUCLEOTIDE SEQUENCE</scope>
    <source>
        <tissue evidence="2">Muscle</tissue>
    </source>
</reference>
<keyword evidence="3" id="KW-1185">Reference proteome</keyword>
<evidence type="ECO:0000313" key="2">
    <source>
        <dbReference type="EMBL" id="KAJ7401524.1"/>
    </source>
</evidence>
<accession>A0ABQ9CPJ1</accession>
<feature type="region of interest" description="Disordered" evidence="1">
    <location>
        <begin position="1"/>
        <end position="99"/>
    </location>
</feature>
<evidence type="ECO:0000313" key="3">
    <source>
        <dbReference type="Proteomes" id="UP001145742"/>
    </source>
</evidence>
<feature type="compositionally biased region" description="Pro residues" evidence="1">
    <location>
        <begin position="1"/>
        <end position="11"/>
    </location>
</feature>
<gene>
    <name evidence="2" type="ORF">WISP_00171</name>
</gene>
<comment type="caution">
    <text evidence="2">The sequence shown here is derived from an EMBL/GenBank/DDBJ whole genome shotgun (WGS) entry which is preliminary data.</text>
</comment>
<evidence type="ECO:0000256" key="1">
    <source>
        <dbReference type="SAM" id="MobiDB-lite"/>
    </source>
</evidence>
<dbReference type="Proteomes" id="UP001145742">
    <property type="component" value="Unassembled WGS sequence"/>
</dbReference>
<dbReference type="EMBL" id="WHWB01035812">
    <property type="protein sequence ID" value="KAJ7401524.1"/>
    <property type="molecule type" value="Genomic_DNA"/>
</dbReference>
<sequence length="130" mass="13475">MPPSLPVPVSPLAPTCPAVPGAHPRVPGGFLRPSLTRPVPCHQSEEPEGRSYSTLSTVREIETQTDVPAAPLLPAPAGKGPKEEEEDGGGGGTGGDPIKQAMTHFVQENGMLQAKPSTNGIYINGRGHLV</sequence>
<proteinExistence type="predicted"/>
<protein>
    <submittedName>
        <fullName evidence="2">Uncharacterized protein</fullName>
    </submittedName>
</protein>